<feature type="region of interest" description="Disordered" evidence="1">
    <location>
        <begin position="1"/>
        <end position="20"/>
    </location>
</feature>
<gene>
    <name evidence="2" type="ORF">DCAF_LOCUS9060</name>
</gene>
<evidence type="ECO:0000256" key="1">
    <source>
        <dbReference type="SAM" id="MobiDB-lite"/>
    </source>
</evidence>
<evidence type="ECO:0000313" key="3">
    <source>
        <dbReference type="Proteomes" id="UP001314170"/>
    </source>
</evidence>
<protein>
    <submittedName>
        <fullName evidence="2">Uncharacterized protein</fullName>
    </submittedName>
</protein>
<comment type="caution">
    <text evidence="2">The sequence shown here is derived from an EMBL/GenBank/DDBJ whole genome shotgun (WGS) entry which is preliminary data.</text>
</comment>
<proteinExistence type="predicted"/>
<evidence type="ECO:0000313" key="2">
    <source>
        <dbReference type="EMBL" id="CAK7332595.1"/>
    </source>
</evidence>
<dbReference type="EMBL" id="CAWUPB010000913">
    <property type="protein sequence ID" value="CAK7332595.1"/>
    <property type="molecule type" value="Genomic_DNA"/>
</dbReference>
<organism evidence="2 3">
    <name type="scientific">Dovyalis caffra</name>
    <dbReference type="NCBI Taxonomy" id="77055"/>
    <lineage>
        <taxon>Eukaryota</taxon>
        <taxon>Viridiplantae</taxon>
        <taxon>Streptophyta</taxon>
        <taxon>Embryophyta</taxon>
        <taxon>Tracheophyta</taxon>
        <taxon>Spermatophyta</taxon>
        <taxon>Magnoliopsida</taxon>
        <taxon>eudicotyledons</taxon>
        <taxon>Gunneridae</taxon>
        <taxon>Pentapetalae</taxon>
        <taxon>rosids</taxon>
        <taxon>fabids</taxon>
        <taxon>Malpighiales</taxon>
        <taxon>Salicaceae</taxon>
        <taxon>Flacourtieae</taxon>
        <taxon>Dovyalis</taxon>
    </lineage>
</organism>
<keyword evidence="3" id="KW-1185">Reference proteome</keyword>
<reference evidence="2 3" key="1">
    <citation type="submission" date="2024-01" db="EMBL/GenBank/DDBJ databases">
        <authorList>
            <person name="Waweru B."/>
        </authorList>
    </citation>
    <scope>NUCLEOTIDE SEQUENCE [LARGE SCALE GENOMIC DNA]</scope>
</reference>
<dbReference type="Proteomes" id="UP001314170">
    <property type="component" value="Unassembled WGS sequence"/>
</dbReference>
<accession>A0AAV1RFC1</accession>
<dbReference type="AlphaFoldDB" id="A0AAV1RFC1"/>
<sequence>MFGIQIKTKDTEVQRPSPRHGLSIVLNPSSSLRYNIWHPVWRSGTKSRQKGLEEEELEDAKMSIDTYDEQEVEDDWRRNVEVPHGRVALSD</sequence>
<name>A0AAV1RFC1_9ROSI</name>